<dbReference type="Gene3D" id="1.10.10.10">
    <property type="entry name" value="Winged helix-like DNA-binding domain superfamily/Winged helix DNA-binding domain"/>
    <property type="match status" value="1"/>
</dbReference>
<evidence type="ECO:0000256" key="10">
    <source>
        <dbReference type="ARBA" id="ARBA00023159"/>
    </source>
</evidence>
<keyword evidence="7" id="KW-0805">Transcription regulation</keyword>
<dbReference type="GO" id="GO:0003700">
    <property type="term" value="F:DNA-binding transcription factor activity"/>
    <property type="evidence" value="ECO:0007669"/>
    <property type="project" value="TreeGrafter"/>
</dbReference>
<evidence type="ECO:0000256" key="9">
    <source>
        <dbReference type="ARBA" id="ARBA00023125"/>
    </source>
</evidence>
<dbReference type="SUPFAM" id="SSF51206">
    <property type="entry name" value="cAMP-binding domain-like"/>
    <property type="match status" value="1"/>
</dbReference>
<evidence type="ECO:0000256" key="5">
    <source>
        <dbReference type="ARBA" id="ARBA00022533"/>
    </source>
</evidence>
<evidence type="ECO:0000256" key="6">
    <source>
        <dbReference type="ARBA" id="ARBA00022636"/>
    </source>
</evidence>
<evidence type="ECO:0000259" key="14">
    <source>
        <dbReference type="PROSITE" id="PS51063"/>
    </source>
</evidence>
<dbReference type="InterPro" id="IPR000595">
    <property type="entry name" value="cNMP-bd_dom"/>
</dbReference>
<dbReference type="GO" id="GO:0005829">
    <property type="term" value="C:cytosol"/>
    <property type="evidence" value="ECO:0007669"/>
    <property type="project" value="TreeGrafter"/>
</dbReference>
<dbReference type="InterPro" id="IPR014710">
    <property type="entry name" value="RmlC-like_jellyroll"/>
</dbReference>
<dbReference type="InterPro" id="IPR018490">
    <property type="entry name" value="cNMP-bd_dom_sf"/>
</dbReference>
<comment type="subcellular location">
    <subcellularLocation>
        <location evidence="1">Cytoplasm</location>
    </subcellularLocation>
</comment>
<dbReference type="CDD" id="cd00038">
    <property type="entry name" value="CAP_ED"/>
    <property type="match status" value="1"/>
</dbReference>
<evidence type="ECO:0000256" key="4">
    <source>
        <dbReference type="ARBA" id="ARBA00022491"/>
    </source>
</evidence>
<dbReference type="Gene3D" id="2.60.120.10">
    <property type="entry name" value="Jelly Rolls"/>
    <property type="match status" value="1"/>
</dbReference>
<evidence type="ECO:0000313" key="15">
    <source>
        <dbReference type="EMBL" id="KWS04105.1"/>
    </source>
</evidence>
<dbReference type="PANTHER" id="PTHR24567:SF74">
    <property type="entry name" value="HTH-TYPE TRANSCRIPTIONAL REGULATOR ARCR"/>
    <property type="match status" value="1"/>
</dbReference>
<dbReference type="SMART" id="SM00100">
    <property type="entry name" value="cNMP"/>
    <property type="match status" value="1"/>
</dbReference>
<dbReference type="SUPFAM" id="SSF46785">
    <property type="entry name" value="Winged helix' DNA-binding domain"/>
    <property type="match status" value="1"/>
</dbReference>
<dbReference type="Proteomes" id="UP000023435">
    <property type="component" value="Unassembled WGS sequence"/>
</dbReference>
<dbReference type="GO" id="GO:0003824">
    <property type="term" value="F:catalytic activity"/>
    <property type="evidence" value="ECO:0007669"/>
    <property type="project" value="UniProtKB-KW"/>
</dbReference>
<comment type="caution">
    <text evidence="15">The sequence shown here is derived from an EMBL/GenBank/DDBJ whole genome shotgun (WGS) entry which is preliminary data.</text>
</comment>
<keyword evidence="11" id="KW-0804">Transcription</keyword>
<keyword evidence="5" id="KW-0021">Allosteric enzyme</keyword>
<evidence type="ECO:0000256" key="3">
    <source>
        <dbReference type="ARBA" id="ARBA00020769"/>
    </source>
</evidence>
<feature type="domain" description="HTH crp-type" evidence="14">
    <location>
        <begin position="157"/>
        <end position="230"/>
    </location>
</feature>
<evidence type="ECO:0000256" key="7">
    <source>
        <dbReference type="ARBA" id="ARBA00023015"/>
    </source>
</evidence>
<evidence type="ECO:0000256" key="11">
    <source>
        <dbReference type="ARBA" id="ARBA00023163"/>
    </source>
</evidence>
<keyword evidence="10" id="KW-0010">Activator</keyword>
<keyword evidence="6" id="KW-0973">c-di-GMP</keyword>
<dbReference type="GO" id="GO:0003677">
    <property type="term" value="F:DNA binding"/>
    <property type="evidence" value="ECO:0007669"/>
    <property type="project" value="UniProtKB-KW"/>
</dbReference>
<evidence type="ECO:0000256" key="12">
    <source>
        <dbReference type="ARBA" id="ARBA00031697"/>
    </source>
</evidence>
<gene>
    <name evidence="15" type="ORF">AZ78_1654</name>
</gene>
<dbReference type="InterPro" id="IPR050397">
    <property type="entry name" value="Env_Response_Regulators"/>
</dbReference>
<proteinExistence type="predicted"/>
<evidence type="ECO:0000313" key="16">
    <source>
        <dbReference type="Proteomes" id="UP000023435"/>
    </source>
</evidence>
<accession>A0A108U7Q8</accession>
<sequence length="245" mass="27565">MQDRNVPARHADMTDPALSADPWLRDLSPELVAHLQAMSLRRRLRDGERLYARGDAAEGLYGVVRGRIRLSVPTPNGREVLFVLFEPGSWFGEVSMFDGEPRPQDAHAIGDSEILLLPRLRFLALLDEHPELYRGFTRLLCRKLRTVLDYVEDALTLPLAARLGKRLLQLAQVYGVDEADGRLIDLALPQDDLASMLGATRQSVSKELKAWEQQGWIGLRYRHVVLRDEAALARMVARASGLPEP</sequence>
<comment type="subunit">
    <text evidence="2">Homodimer.</text>
</comment>
<dbReference type="AlphaFoldDB" id="A0A108U7Q8"/>
<evidence type="ECO:0000256" key="1">
    <source>
        <dbReference type="ARBA" id="ARBA00004496"/>
    </source>
</evidence>
<evidence type="ECO:0000259" key="13">
    <source>
        <dbReference type="PROSITE" id="PS50042"/>
    </source>
</evidence>
<name>A0A108U7Q8_9GAMM</name>
<keyword evidence="4" id="KW-0678">Repressor</keyword>
<dbReference type="Pfam" id="PF00027">
    <property type="entry name" value="cNMP_binding"/>
    <property type="match status" value="1"/>
</dbReference>
<dbReference type="Pfam" id="PF13545">
    <property type="entry name" value="HTH_Crp_2"/>
    <property type="match status" value="1"/>
</dbReference>
<dbReference type="InterPro" id="IPR036388">
    <property type="entry name" value="WH-like_DNA-bd_sf"/>
</dbReference>
<dbReference type="PROSITE" id="PS50042">
    <property type="entry name" value="CNMP_BINDING_3"/>
    <property type="match status" value="1"/>
</dbReference>
<dbReference type="PROSITE" id="PS51063">
    <property type="entry name" value="HTH_CRP_2"/>
    <property type="match status" value="1"/>
</dbReference>
<keyword evidence="8" id="KW-0843">Virulence</keyword>
<dbReference type="SMART" id="SM00419">
    <property type="entry name" value="HTH_CRP"/>
    <property type="match status" value="1"/>
</dbReference>
<protein>
    <recommendedName>
        <fullName evidence="3">CRP-like protein Clp</fullName>
    </recommendedName>
    <alternativeName>
        <fullName evidence="12">Catabolite activation-like protein</fullName>
    </alternativeName>
</protein>
<keyword evidence="16" id="KW-1185">Reference proteome</keyword>
<evidence type="ECO:0000256" key="8">
    <source>
        <dbReference type="ARBA" id="ARBA00023026"/>
    </source>
</evidence>
<keyword evidence="9" id="KW-0238">DNA-binding</keyword>
<feature type="domain" description="Cyclic nucleotide-binding" evidence="13">
    <location>
        <begin position="23"/>
        <end position="143"/>
    </location>
</feature>
<dbReference type="InterPro" id="IPR012318">
    <property type="entry name" value="HTH_CRP"/>
</dbReference>
<reference evidence="15 16" key="1">
    <citation type="journal article" date="2014" name="Genome Announc.">
        <title>Draft Genome Sequence of Lysobacter capsici AZ78, a Bacterium Antagonistic to Plant-Pathogenic Oomycetes.</title>
        <authorList>
            <person name="Puopolo G."/>
            <person name="Sonego P."/>
            <person name="Engelen K."/>
            <person name="Pertot I."/>
        </authorList>
    </citation>
    <scope>NUCLEOTIDE SEQUENCE [LARGE SCALE GENOMIC DNA]</scope>
    <source>
        <strain evidence="15 16">AZ78</strain>
    </source>
</reference>
<dbReference type="PANTHER" id="PTHR24567">
    <property type="entry name" value="CRP FAMILY TRANSCRIPTIONAL REGULATORY PROTEIN"/>
    <property type="match status" value="1"/>
</dbReference>
<dbReference type="InterPro" id="IPR036390">
    <property type="entry name" value="WH_DNA-bd_sf"/>
</dbReference>
<dbReference type="EMBL" id="JAJA02000001">
    <property type="protein sequence ID" value="KWS04105.1"/>
    <property type="molecule type" value="Genomic_DNA"/>
</dbReference>
<organism evidence="15 16">
    <name type="scientific">Lysobacter capsici AZ78</name>
    <dbReference type="NCBI Taxonomy" id="1444315"/>
    <lineage>
        <taxon>Bacteria</taxon>
        <taxon>Pseudomonadati</taxon>
        <taxon>Pseudomonadota</taxon>
        <taxon>Gammaproteobacteria</taxon>
        <taxon>Lysobacterales</taxon>
        <taxon>Lysobacteraceae</taxon>
        <taxon>Lysobacter</taxon>
    </lineage>
</organism>
<evidence type="ECO:0000256" key="2">
    <source>
        <dbReference type="ARBA" id="ARBA00011738"/>
    </source>
</evidence>